<dbReference type="HAMAP" id="MF_00636">
    <property type="entry name" value="RapZ_like"/>
    <property type="match status" value="1"/>
</dbReference>
<dbReference type="InterPro" id="IPR053930">
    <property type="entry name" value="RapZ-like_N"/>
</dbReference>
<dbReference type="GO" id="GO:0005524">
    <property type="term" value="F:ATP binding"/>
    <property type="evidence" value="ECO:0007669"/>
    <property type="project" value="UniProtKB-UniRule"/>
</dbReference>
<dbReference type="InterPro" id="IPR027417">
    <property type="entry name" value="P-loop_NTPase"/>
</dbReference>
<dbReference type="PANTHER" id="PTHR30448:SF0">
    <property type="entry name" value="RNASE ADAPTER PROTEIN RAPZ"/>
    <property type="match status" value="1"/>
</dbReference>
<feature type="domain" description="RapZ-like N-terminal" evidence="5">
    <location>
        <begin position="6"/>
        <end position="159"/>
    </location>
</feature>
<dbReference type="SUPFAM" id="SSF52540">
    <property type="entry name" value="P-loop containing nucleoside triphosphate hydrolases"/>
    <property type="match status" value="1"/>
</dbReference>
<gene>
    <name evidence="7" type="ORF">NCTC12020_00027</name>
</gene>
<dbReference type="AlphaFoldDB" id="A0A380NCB9"/>
<feature type="domain" description="RapZ C-terminal" evidence="6">
    <location>
        <begin position="169"/>
        <end position="287"/>
    </location>
</feature>
<dbReference type="Pfam" id="PF03668">
    <property type="entry name" value="RapZ-like_N"/>
    <property type="match status" value="1"/>
</dbReference>
<organism evidence="7 8">
    <name type="scientific">Veillonella criceti</name>
    <dbReference type="NCBI Taxonomy" id="103891"/>
    <lineage>
        <taxon>Bacteria</taxon>
        <taxon>Bacillati</taxon>
        <taxon>Bacillota</taxon>
        <taxon>Negativicutes</taxon>
        <taxon>Veillonellales</taxon>
        <taxon>Veillonellaceae</taxon>
        <taxon>Veillonella</taxon>
    </lineage>
</organism>
<dbReference type="InterPro" id="IPR005337">
    <property type="entry name" value="RapZ-like"/>
</dbReference>
<dbReference type="OrthoDB" id="9784461at2"/>
<name>A0A380NCB9_9FIRM</name>
<dbReference type="PANTHER" id="PTHR30448">
    <property type="entry name" value="RNASE ADAPTER PROTEIN RAPZ"/>
    <property type="match status" value="1"/>
</dbReference>
<evidence type="ECO:0000256" key="4">
    <source>
        <dbReference type="HAMAP-Rule" id="MF_00636"/>
    </source>
</evidence>
<dbReference type="Proteomes" id="UP000255367">
    <property type="component" value="Unassembled WGS sequence"/>
</dbReference>
<dbReference type="EMBL" id="UHIO01000001">
    <property type="protein sequence ID" value="SUP37119.1"/>
    <property type="molecule type" value="Genomic_DNA"/>
</dbReference>
<dbReference type="PIRSF" id="PIRSF005052">
    <property type="entry name" value="P-loopkin"/>
    <property type="match status" value="1"/>
</dbReference>
<dbReference type="NCBIfam" id="NF003828">
    <property type="entry name" value="PRK05416.1"/>
    <property type="match status" value="1"/>
</dbReference>
<keyword evidence="2 4" id="KW-0067">ATP-binding</keyword>
<dbReference type="Pfam" id="PF22740">
    <property type="entry name" value="PapZ_C"/>
    <property type="match status" value="1"/>
</dbReference>
<proteinExistence type="inferred from homology"/>
<evidence type="ECO:0000256" key="3">
    <source>
        <dbReference type="ARBA" id="ARBA00023134"/>
    </source>
</evidence>
<sequence>MEGKFRLLIVTGMSGAGKTQVMQALEDMGFFCVDNLPPVLIPKFSNLCRQAGDRINRVALVVDIRGGQFFESLSDALTELKEMQVPYEIVFMDATDETLIRRYKESRRSHPLAPEGRITVGLKEERKILNSIRPRVDYIIDTTNMKTSQLKAYLKQKFSQLDDKEQGIAVSVVSFGFKYGIPLDADMVWDVRFLPNPYYNPEFRHKTGRVPVVNQYIHSFDITEQFLSTMFSTMDFLLPNYEKEGKSQFVVAVGCTGGMHRSVAMAEALYNHVQALGYRATIEHRDMFKNNVEEDCNPREVTAAELI</sequence>
<reference evidence="7 8" key="1">
    <citation type="submission" date="2018-06" db="EMBL/GenBank/DDBJ databases">
        <authorList>
            <consortium name="Pathogen Informatics"/>
            <person name="Doyle S."/>
        </authorList>
    </citation>
    <scope>NUCLEOTIDE SEQUENCE [LARGE SCALE GENOMIC DNA]</scope>
    <source>
        <strain evidence="7 8">NCTC12020</strain>
    </source>
</reference>
<protein>
    <submittedName>
        <fullName evidence="7">GlmZ(SRNA)-inactivating NTPase</fullName>
    </submittedName>
</protein>
<feature type="binding site" evidence="4">
    <location>
        <begin position="12"/>
        <end position="19"/>
    </location>
    <ligand>
        <name>ATP</name>
        <dbReference type="ChEBI" id="CHEBI:30616"/>
    </ligand>
</feature>
<keyword evidence="1 4" id="KW-0547">Nucleotide-binding</keyword>
<dbReference type="Gene3D" id="3.40.50.300">
    <property type="entry name" value="P-loop containing nucleotide triphosphate hydrolases"/>
    <property type="match status" value="1"/>
</dbReference>
<evidence type="ECO:0000313" key="8">
    <source>
        <dbReference type="Proteomes" id="UP000255367"/>
    </source>
</evidence>
<keyword evidence="3 4" id="KW-0342">GTP-binding</keyword>
<dbReference type="GO" id="GO:0005525">
    <property type="term" value="F:GTP binding"/>
    <property type="evidence" value="ECO:0007669"/>
    <property type="project" value="UniProtKB-UniRule"/>
</dbReference>
<evidence type="ECO:0000259" key="6">
    <source>
        <dbReference type="Pfam" id="PF22740"/>
    </source>
</evidence>
<accession>A0A380NCB9</accession>
<dbReference type="InterPro" id="IPR053931">
    <property type="entry name" value="RapZ_C"/>
</dbReference>
<keyword evidence="8" id="KW-1185">Reference proteome</keyword>
<evidence type="ECO:0000259" key="5">
    <source>
        <dbReference type="Pfam" id="PF03668"/>
    </source>
</evidence>
<dbReference type="RefSeq" id="WP_115309326.1">
    <property type="nucleotide sequence ID" value="NZ_UHIO01000001.1"/>
</dbReference>
<evidence type="ECO:0000313" key="7">
    <source>
        <dbReference type="EMBL" id="SUP37119.1"/>
    </source>
</evidence>
<evidence type="ECO:0000256" key="1">
    <source>
        <dbReference type="ARBA" id="ARBA00022741"/>
    </source>
</evidence>
<feature type="binding site" evidence="4">
    <location>
        <begin position="63"/>
        <end position="66"/>
    </location>
    <ligand>
        <name>GTP</name>
        <dbReference type="ChEBI" id="CHEBI:37565"/>
    </ligand>
</feature>
<evidence type="ECO:0000256" key="2">
    <source>
        <dbReference type="ARBA" id="ARBA00022840"/>
    </source>
</evidence>